<feature type="transmembrane region" description="Helical" evidence="6">
    <location>
        <begin position="294"/>
        <end position="317"/>
    </location>
</feature>
<dbReference type="Gene3D" id="1.20.1720.10">
    <property type="entry name" value="Multidrug resistance protein D"/>
    <property type="match status" value="1"/>
</dbReference>
<feature type="transmembrane region" description="Helical" evidence="6">
    <location>
        <begin position="432"/>
        <end position="453"/>
    </location>
</feature>
<dbReference type="GO" id="GO:0016020">
    <property type="term" value="C:membrane"/>
    <property type="evidence" value="ECO:0007669"/>
    <property type="project" value="UniProtKB-SubCell"/>
</dbReference>
<evidence type="ECO:0000256" key="3">
    <source>
        <dbReference type="ARBA" id="ARBA00022989"/>
    </source>
</evidence>
<proteinExistence type="predicted"/>
<feature type="transmembrane region" description="Helical" evidence="6">
    <location>
        <begin position="337"/>
        <end position="356"/>
    </location>
</feature>
<accession>A0A6A6QYS5</accession>
<feature type="transmembrane region" description="Helical" evidence="6">
    <location>
        <begin position="402"/>
        <end position="420"/>
    </location>
</feature>
<keyword evidence="3 6" id="KW-1133">Transmembrane helix</keyword>
<feature type="transmembrane region" description="Helical" evidence="6">
    <location>
        <begin position="465"/>
        <end position="484"/>
    </location>
</feature>
<feature type="transmembrane region" description="Helical" evidence="6">
    <location>
        <begin position="269"/>
        <end position="288"/>
    </location>
</feature>
<dbReference type="Pfam" id="PF07690">
    <property type="entry name" value="MFS_1"/>
    <property type="match status" value="1"/>
</dbReference>
<feature type="transmembrane region" description="Helical" evidence="6">
    <location>
        <begin position="173"/>
        <end position="193"/>
    </location>
</feature>
<keyword evidence="9" id="KW-1185">Reference proteome</keyword>
<reference evidence="8" key="1">
    <citation type="journal article" date="2020" name="Stud. Mycol.">
        <title>101 Dothideomycetes genomes: a test case for predicting lifestyles and emergence of pathogens.</title>
        <authorList>
            <person name="Haridas S."/>
            <person name="Albert R."/>
            <person name="Binder M."/>
            <person name="Bloem J."/>
            <person name="Labutti K."/>
            <person name="Salamov A."/>
            <person name="Andreopoulos B."/>
            <person name="Baker S."/>
            <person name="Barry K."/>
            <person name="Bills G."/>
            <person name="Bluhm B."/>
            <person name="Cannon C."/>
            <person name="Castanera R."/>
            <person name="Culley D."/>
            <person name="Daum C."/>
            <person name="Ezra D."/>
            <person name="Gonzalez J."/>
            <person name="Henrissat B."/>
            <person name="Kuo A."/>
            <person name="Liang C."/>
            <person name="Lipzen A."/>
            <person name="Lutzoni F."/>
            <person name="Magnuson J."/>
            <person name="Mondo S."/>
            <person name="Nolan M."/>
            <person name="Ohm R."/>
            <person name="Pangilinan J."/>
            <person name="Park H.-J."/>
            <person name="Ramirez L."/>
            <person name="Alfaro M."/>
            <person name="Sun H."/>
            <person name="Tritt A."/>
            <person name="Yoshinaga Y."/>
            <person name="Zwiers L.-H."/>
            <person name="Turgeon B."/>
            <person name="Goodwin S."/>
            <person name="Spatafora J."/>
            <person name="Crous P."/>
            <person name="Grigoriev I."/>
        </authorList>
    </citation>
    <scope>NUCLEOTIDE SEQUENCE</scope>
    <source>
        <strain evidence="8">CBS 269.34</strain>
    </source>
</reference>
<dbReference type="CDD" id="cd17476">
    <property type="entry name" value="MFS_Amf1_MDR_like"/>
    <property type="match status" value="1"/>
</dbReference>
<protein>
    <recommendedName>
        <fullName evidence="7">Major facilitator superfamily (MFS) profile domain-containing protein</fullName>
    </recommendedName>
</protein>
<dbReference type="PROSITE" id="PS50850">
    <property type="entry name" value="MFS"/>
    <property type="match status" value="1"/>
</dbReference>
<dbReference type="InterPro" id="IPR011701">
    <property type="entry name" value="MFS"/>
</dbReference>
<dbReference type="InterPro" id="IPR036259">
    <property type="entry name" value="MFS_trans_sf"/>
</dbReference>
<dbReference type="GO" id="GO:0022857">
    <property type="term" value="F:transmembrane transporter activity"/>
    <property type="evidence" value="ECO:0007669"/>
    <property type="project" value="InterPro"/>
</dbReference>
<name>A0A6A6QYS5_9PEZI</name>
<evidence type="ECO:0000259" key="7">
    <source>
        <dbReference type="PROSITE" id="PS50850"/>
    </source>
</evidence>
<keyword evidence="2 6" id="KW-0812">Transmembrane</keyword>
<evidence type="ECO:0000313" key="9">
    <source>
        <dbReference type="Proteomes" id="UP000799750"/>
    </source>
</evidence>
<gene>
    <name evidence="8" type="ORF">BU16DRAFT_313579</name>
</gene>
<dbReference type="PANTHER" id="PTHR42718">
    <property type="entry name" value="MAJOR FACILITATOR SUPERFAMILY MULTIDRUG TRANSPORTER MFSC"/>
    <property type="match status" value="1"/>
</dbReference>
<evidence type="ECO:0000256" key="2">
    <source>
        <dbReference type="ARBA" id="ARBA00022692"/>
    </source>
</evidence>
<sequence>MSRTSTLTHASQGISQPTPPSPVQLEPLRDERKQNDSSLDTPPLDEAYPFASDTSPETVSREGSTESHFKGTWHEMTFILVVIMAQLFTQMNLGNTIIQAASIADTFRVGEVQESWFVASYSTTVGAFVLVTGRLGDIYGIKTLWMIGWIWLAVFSVLCGFCGYVQSAVLFDVFRALMGIGPATLMPNASALLGTAFPPGFKKNLSFALFGAVAPGGYVLGLTWGGIFTQFADDWRWTYWSMTFLCLFMTAAAWFVIPSELNVSHGGSFDWLGSLVGISGLVLIFFAFNGAPLFGWAAAYIPTLLVVGLLLIILFVLIENRIEEPVMPMSMFTEPAFAAVIVSLACGWMSFGMFQYYEPQFLMRLRGVSMMELCLQLIPCAACGAFAAATAVYLLPRVPAWTVFLASMCFFCVSQVLLALTPVNQSYWPMTFPLTILVSIGPDLSFASASLIVSDQVPKKQQGAAGSFINTVVNYSIGLGLAFGGNIEVSTNDHGRDTLKGYRSAWWLGAGFAGLGVVLTILSRKNMQRHKQE</sequence>
<dbReference type="EMBL" id="MU004186">
    <property type="protein sequence ID" value="KAF2497416.1"/>
    <property type="molecule type" value="Genomic_DNA"/>
</dbReference>
<feature type="transmembrane region" description="Helical" evidence="6">
    <location>
        <begin position="376"/>
        <end position="395"/>
    </location>
</feature>
<keyword evidence="4 6" id="KW-0472">Membrane</keyword>
<feature type="compositionally biased region" description="Polar residues" evidence="5">
    <location>
        <begin position="1"/>
        <end position="16"/>
    </location>
</feature>
<feature type="transmembrane region" description="Helical" evidence="6">
    <location>
        <begin position="115"/>
        <end position="132"/>
    </location>
</feature>
<evidence type="ECO:0000256" key="1">
    <source>
        <dbReference type="ARBA" id="ARBA00004141"/>
    </source>
</evidence>
<dbReference type="PANTHER" id="PTHR42718:SF41">
    <property type="entry name" value="MFS TRANSPORTER OF UNKOWN SPECIFICITY (AFU_ORTHOLOGUE AFUA_5G09940)-RELATED"/>
    <property type="match status" value="1"/>
</dbReference>
<dbReference type="AlphaFoldDB" id="A0A6A6QYS5"/>
<evidence type="ECO:0000256" key="5">
    <source>
        <dbReference type="SAM" id="MobiDB-lite"/>
    </source>
</evidence>
<dbReference type="Gene3D" id="1.20.1250.20">
    <property type="entry name" value="MFS general substrate transporter like domains"/>
    <property type="match status" value="1"/>
</dbReference>
<organism evidence="8 9">
    <name type="scientific">Lophium mytilinum</name>
    <dbReference type="NCBI Taxonomy" id="390894"/>
    <lineage>
        <taxon>Eukaryota</taxon>
        <taxon>Fungi</taxon>
        <taxon>Dikarya</taxon>
        <taxon>Ascomycota</taxon>
        <taxon>Pezizomycotina</taxon>
        <taxon>Dothideomycetes</taxon>
        <taxon>Pleosporomycetidae</taxon>
        <taxon>Mytilinidiales</taxon>
        <taxon>Mytilinidiaceae</taxon>
        <taxon>Lophium</taxon>
    </lineage>
</organism>
<feature type="region of interest" description="Disordered" evidence="5">
    <location>
        <begin position="1"/>
        <end position="67"/>
    </location>
</feature>
<feature type="transmembrane region" description="Helical" evidence="6">
    <location>
        <begin position="239"/>
        <end position="257"/>
    </location>
</feature>
<dbReference type="InterPro" id="IPR020846">
    <property type="entry name" value="MFS_dom"/>
</dbReference>
<feature type="domain" description="Major facilitator superfamily (MFS) profile" evidence="7">
    <location>
        <begin position="78"/>
        <end position="528"/>
    </location>
</feature>
<dbReference type="SUPFAM" id="SSF103473">
    <property type="entry name" value="MFS general substrate transporter"/>
    <property type="match status" value="1"/>
</dbReference>
<dbReference type="Proteomes" id="UP000799750">
    <property type="component" value="Unassembled WGS sequence"/>
</dbReference>
<comment type="subcellular location">
    <subcellularLocation>
        <location evidence="1">Membrane</location>
        <topology evidence="1">Multi-pass membrane protein</topology>
    </subcellularLocation>
</comment>
<dbReference type="OrthoDB" id="2428527at2759"/>
<evidence type="ECO:0000256" key="6">
    <source>
        <dbReference type="SAM" id="Phobius"/>
    </source>
</evidence>
<feature type="transmembrane region" description="Helical" evidence="6">
    <location>
        <begin position="144"/>
        <end position="167"/>
    </location>
</feature>
<evidence type="ECO:0000256" key="4">
    <source>
        <dbReference type="ARBA" id="ARBA00023136"/>
    </source>
</evidence>
<feature type="transmembrane region" description="Helical" evidence="6">
    <location>
        <begin position="205"/>
        <end position="227"/>
    </location>
</feature>
<feature type="transmembrane region" description="Helical" evidence="6">
    <location>
        <begin position="78"/>
        <end position="103"/>
    </location>
</feature>
<evidence type="ECO:0000313" key="8">
    <source>
        <dbReference type="EMBL" id="KAF2497416.1"/>
    </source>
</evidence>
<feature type="transmembrane region" description="Helical" evidence="6">
    <location>
        <begin position="504"/>
        <end position="522"/>
    </location>
</feature>